<dbReference type="AlphaFoldDB" id="A0AA44Q831"/>
<proteinExistence type="predicted"/>
<dbReference type="RefSeq" id="WP_098523193.1">
    <property type="nucleotide sequence ID" value="NZ_NUYJ01000058.1"/>
</dbReference>
<organism evidence="1 2">
    <name type="scientific">Bacillus cereus</name>
    <dbReference type="NCBI Taxonomy" id="1396"/>
    <lineage>
        <taxon>Bacteria</taxon>
        <taxon>Bacillati</taxon>
        <taxon>Bacillota</taxon>
        <taxon>Bacilli</taxon>
        <taxon>Bacillales</taxon>
        <taxon>Bacillaceae</taxon>
        <taxon>Bacillus</taxon>
        <taxon>Bacillus cereus group</taxon>
    </lineage>
</organism>
<gene>
    <name evidence="1" type="ORF">COK38_18685</name>
</gene>
<name>A0AA44Q831_BACCE</name>
<reference evidence="1 2" key="1">
    <citation type="submission" date="2017-09" db="EMBL/GenBank/DDBJ databases">
        <title>Large-scale bioinformatics analysis of Bacillus genomes uncovers conserved roles of natural products in bacterial physiology.</title>
        <authorList>
            <consortium name="Agbiome Team Llc"/>
            <person name="Bleich R.M."/>
            <person name="Grubbs K.J."/>
            <person name="Santa Maria K.C."/>
            <person name="Allen S.E."/>
            <person name="Farag S."/>
            <person name="Shank E.A."/>
            <person name="Bowers A."/>
        </authorList>
    </citation>
    <scope>NUCLEOTIDE SEQUENCE [LARGE SCALE GENOMIC DNA]</scope>
    <source>
        <strain evidence="1 2">AFS067272</strain>
    </source>
</reference>
<protein>
    <recommendedName>
        <fullName evidence="3">Exosporium protein D</fullName>
    </recommendedName>
</protein>
<sequence>MNYFSGDPPLPCPYLPPKVKSHSCGSTSCKHDFKVNSDIHAPQQCFIDTHSLFNSTFVWEGSAEQTVIEDVTCNHNKTLLILTSMDPDVSSGDTAQTIEVTIQTRGCNKPITAVIAPSAIRAFQVANFKKLVVKSLSGPAAAIQIIMQKTFCICCEEKEDFNRLSKKSNLFSNRTQINECFIGTHQLNNISNTLPAGSTQIFFEDFTCNHNKALLELRSTAEQVAVSIKIRDCNTPITVIVDPSPSLSLSSRRSIQVENLERLSITNLGSGATTFILAGVKTFCICCNDEENNQKCEDCCNICDCCDSKEKCHTCKQCNKCSCSCNQTNL</sequence>
<evidence type="ECO:0008006" key="3">
    <source>
        <dbReference type="Google" id="ProtNLM"/>
    </source>
</evidence>
<dbReference type="Proteomes" id="UP000226357">
    <property type="component" value="Unassembled WGS sequence"/>
</dbReference>
<dbReference type="EMBL" id="NVBO01000201">
    <property type="protein sequence ID" value="PFR98665.1"/>
    <property type="molecule type" value="Genomic_DNA"/>
</dbReference>
<evidence type="ECO:0000313" key="1">
    <source>
        <dbReference type="EMBL" id="PFR98665.1"/>
    </source>
</evidence>
<accession>A0AA44Q831</accession>
<evidence type="ECO:0000313" key="2">
    <source>
        <dbReference type="Proteomes" id="UP000226357"/>
    </source>
</evidence>
<comment type="caution">
    <text evidence="1">The sequence shown here is derived from an EMBL/GenBank/DDBJ whole genome shotgun (WGS) entry which is preliminary data.</text>
</comment>